<gene>
    <name evidence="3" type="primary">PGBD4</name>
    <name evidence="3" type="ORF">EVAR_42557_1</name>
</gene>
<accession>A0A4C1WUM2</accession>
<feature type="compositionally biased region" description="Basic and acidic residues" evidence="1">
    <location>
        <begin position="254"/>
        <end position="272"/>
    </location>
</feature>
<feature type="region of interest" description="Disordered" evidence="1">
    <location>
        <begin position="294"/>
        <end position="337"/>
    </location>
</feature>
<sequence length="410" mass="46175">MVRKFSVRAYTCRGVGAERFEPNTEISSFFVITVASNFASSVVIHVSVITTTIQTPQTSQVVTTDVEERVSVTEELLIELEIDEFEEPRETSNLVYVIEIIPIEDTQHDTISQVLSNLAAPVTVSAKQPAGTHQVVIFANVYVSAGEDMLSSSRTFYVSSPTEALLDLESEGDSEYSNKSDAEYHITSAQTEVQRDLPHNEDLPSDVATSIRIMETLYTIHRTARWGIKSFELCESRTGYSYKFVIYTGGDDKKEAKGKKRVNDNNDDKEGVNDSDYENIVDYFYDDCDERAESGRDRVKNRRQKHEQSLNKKQTSDSKTTSNPTVTSGTAPNPNNMAKALTEKTTQLNYIVLNLLEDLENKGYCVTMDNFYNSPALAQYLKCRGFDCLGTVRLTRKNIQKDVKKDEEKV</sequence>
<dbReference type="PANTHER" id="PTHR46599:SF3">
    <property type="entry name" value="PIGGYBAC TRANSPOSABLE ELEMENT-DERIVED PROTEIN 4"/>
    <property type="match status" value="1"/>
</dbReference>
<proteinExistence type="predicted"/>
<evidence type="ECO:0000259" key="2">
    <source>
        <dbReference type="Pfam" id="PF13843"/>
    </source>
</evidence>
<dbReference type="EMBL" id="BGZK01000634">
    <property type="protein sequence ID" value="GBP53837.1"/>
    <property type="molecule type" value="Genomic_DNA"/>
</dbReference>
<feature type="compositionally biased region" description="Polar residues" evidence="1">
    <location>
        <begin position="317"/>
        <end position="336"/>
    </location>
</feature>
<feature type="compositionally biased region" description="Basic and acidic residues" evidence="1">
    <location>
        <begin position="306"/>
        <end position="316"/>
    </location>
</feature>
<dbReference type="Pfam" id="PF13843">
    <property type="entry name" value="DDE_Tnp_1_7"/>
    <property type="match status" value="1"/>
</dbReference>
<dbReference type="OrthoDB" id="75807at2759"/>
<evidence type="ECO:0000313" key="4">
    <source>
        <dbReference type="Proteomes" id="UP000299102"/>
    </source>
</evidence>
<dbReference type="PANTHER" id="PTHR46599">
    <property type="entry name" value="PIGGYBAC TRANSPOSABLE ELEMENT-DERIVED PROTEIN 4"/>
    <property type="match status" value="1"/>
</dbReference>
<dbReference type="AlphaFoldDB" id="A0A4C1WUM2"/>
<feature type="domain" description="PiggyBac transposable element-derived protein" evidence="2">
    <location>
        <begin position="297"/>
        <end position="406"/>
    </location>
</feature>
<evidence type="ECO:0000313" key="3">
    <source>
        <dbReference type="EMBL" id="GBP53837.1"/>
    </source>
</evidence>
<comment type="caution">
    <text evidence="3">The sequence shown here is derived from an EMBL/GenBank/DDBJ whole genome shotgun (WGS) entry which is preliminary data.</text>
</comment>
<protein>
    <submittedName>
        <fullName evidence="3">PiggyBac transposable element-derived protein 4</fullName>
    </submittedName>
</protein>
<dbReference type="InterPro" id="IPR029526">
    <property type="entry name" value="PGBD"/>
</dbReference>
<evidence type="ECO:0000256" key="1">
    <source>
        <dbReference type="SAM" id="MobiDB-lite"/>
    </source>
</evidence>
<reference evidence="3 4" key="1">
    <citation type="journal article" date="2019" name="Commun. Biol.">
        <title>The bagworm genome reveals a unique fibroin gene that provides high tensile strength.</title>
        <authorList>
            <person name="Kono N."/>
            <person name="Nakamura H."/>
            <person name="Ohtoshi R."/>
            <person name="Tomita M."/>
            <person name="Numata K."/>
            <person name="Arakawa K."/>
        </authorList>
    </citation>
    <scope>NUCLEOTIDE SEQUENCE [LARGE SCALE GENOMIC DNA]</scope>
</reference>
<feature type="region of interest" description="Disordered" evidence="1">
    <location>
        <begin position="254"/>
        <end position="274"/>
    </location>
</feature>
<keyword evidence="4" id="KW-1185">Reference proteome</keyword>
<dbReference type="Proteomes" id="UP000299102">
    <property type="component" value="Unassembled WGS sequence"/>
</dbReference>
<name>A0A4C1WUM2_EUMVA</name>
<organism evidence="3 4">
    <name type="scientific">Eumeta variegata</name>
    <name type="common">Bagworm moth</name>
    <name type="synonym">Eumeta japonica</name>
    <dbReference type="NCBI Taxonomy" id="151549"/>
    <lineage>
        <taxon>Eukaryota</taxon>
        <taxon>Metazoa</taxon>
        <taxon>Ecdysozoa</taxon>
        <taxon>Arthropoda</taxon>
        <taxon>Hexapoda</taxon>
        <taxon>Insecta</taxon>
        <taxon>Pterygota</taxon>
        <taxon>Neoptera</taxon>
        <taxon>Endopterygota</taxon>
        <taxon>Lepidoptera</taxon>
        <taxon>Glossata</taxon>
        <taxon>Ditrysia</taxon>
        <taxon>Tineoidea</taxon>
        <taxon>Psychidae</taxon>
        <taxon>Oiketicinae</taxon>
        <taxon>Eumeta</taxon>
    </lineage>
</organism>